<evidence type="ECO:0000259" key="1">
    <source>
        <dbReference type="Pfam" id="PF06985"/>
    </source>
</evidence>
<proteinExistence type="predicted"/>
<feature type="domain" description="Heterokaryon incompatibility" evidence="1">
    <location>
        <begin position="169"/>
        <end position="319"/>
    </location>
</feature>
<dbReference type="Proteomes" id="UP000624244">
    <property type="component" value="Unassembled WGS sequence"/>
</dbReference>
<gene>
    <name evidence="2" type="ORF">GGP41_001536</name>
</gene>
<accession>A0A8H5ZPE2</accession>
<comment type="caution">
    <text evidence="2">The sequence shown here is derived from an EMBL/GenBank/DDBJ whole genome shotgun (WGS) entry which is preliminary data.</text>
</comment>
<organism evidence="2 3">
    <name type="scientific">Cochliobolus sativus</name>
    <name type="common">Common root rot and spot blotch fungus</name>
    <name type="synonym">Bipolaris sorokiniana</name>
    <dbReference type="NCBI Taxonomy" id="45130"/>
    <lineage>
        <taxon>Eukaryota</taxon>
        <taxon>Fungi</taxon>
        <taxon>Dikarya</taxon>
        <taxon>Ascomycota</taxon>
        <taxon>Pezizomycotina</taxon>
        <taxon>Dothideomycetes</taxon>
        <taxon>Pleosporomycetidae</taxon>
        <taxon>Pleosporales</taxon>
        <taxon>Pleosporineae</taxon>
        <taxon>Pleosporaceae</taxon>
        <taxon>Bipolaris</taxon>
    </lineage>
</organism>
<sequence length="692" mass="79762">MVQCKLCDSVAKAIKKASGDGEKLVWEDDKVEQNHGCVTCGKVVKLFHQEVSNISFRDKLSYIESFGDYWVLLLRDRHDGYSWKKPYICIEMRADTDAPDGHEFSLLQHEISIANIKRWIDRCDRDHTGTCHTITDPVGKIPEATGLLFIDVKKLCLVKQPQNGHMYRYAALSYVWGTTVDPFQTTKANFDSLSKENAFKVPENDCKLPNTVKDSIHLTRALGMQYLWVDRFCIVQDDEIAKPGQLAAMASIYSNSYVTIAATEGADSNYGIYGVGKERLRTPPFEFFDFSPECRMFAAYPKKTNVREVYHTRGWTFQEWKLSRRMLVFHDQTVTWVCQNFRQQENGHRPSRMPKKTTLALWTREPNPAHYCTEVEQYSRRNLFNPADILSAFDAFIAVQGRAMKGGMLYGLPELFFNNMLCWHHDMDSRHQRRVDSKGKILEQFPSWSWVGWLGPIDMSFASEVSSIRMRASPDRLAYPHITEFYKLPTNLESEQRELIRDLHYYESRGLASTVLSEEPLSEEVEGEETLTSRLNHIYSTVIEFRTRRLIACLAEHDCNGFSNDTAFILGSEGRIIGALDLGLSFYSLDLPQNDVELICIGVSAPVCLKHARVRSLGDQYIDIDSCPRECFADLEHYYNGIYEPASDWQFRCYDVLWIEWEDGIAYRKAIGQIWKEDWEAADTEEVDIRLG</sequence>
<dbReference type="PANTHER" id="PTHR33112:SF16">
    <property type="entry name" value="HETEROKARYON INCOMPATIBILITY DOMAIN-CONTAINING PROTEIN"/>
    <property type="match status" value="1"/>
</dbReference>
<dbReference type="AlphaFoldDB" id="A0A8H5ZPE2"/>
<evidence type="ECO:0000313" key="3">
    <source>
        <dbReference type="Proteomes" id="UP000624244"/>
    </source>
</evidence>
<dbReference type="PANTHER" id="PTHR33112">
    <property type="entry name" value="DOMAIN PROTEIN, PUTATIVE-RELATED"/>
    <property type="match status" value="1"/>
</dbReference>
<dbReference type="InterPro" id="IPR010730">
    <property type="entry name" value="HET"/>
</dbReference>
<dbReference type="Pfam" id="PF06985">
    <property type="entry name" value="HET"/>
    <property type="match status" value="1"/>
</dbReference>
<protein>
    <recommendedName>
        <fullName evidence="1">Heterokaryon incompatibility domain-containing protein</fullName>
    </recommendedName>
</protein>
<dbReference type="EMBL" id="WNKQ01000002">
    <property type="protein sequence ID" value="KAF5852927.1"/>
    <property type="molecule type" value="Genomic_DNA"/>
</dbReference>
<evidence type="ECO:0000313" key="2">
    <source>
        <dbReference type="EMBL" id="KAF5852927.1"/>
    </source>
</evidence>
<reference evidence="2" key="1">
    <citation type="submission" date="2019-11" db="EMBL/GenBank/DDBJ databases">
        <title>Bipolaris sorokiniana Genome sequencing.</title>
        <authorList>
            <person name="Wang H."/>
        </authorList>
    </citation>
    <scope>NUCLEOTIDE SEQUENCE</scope>
</reference>
<name>A0A8H5ZPE2_COCSA</name>